<keyword evidence="3" id="KW-1185">Reference proteome</keyword>
<dbReference type="InterPro" id="IPR003961">
    <property type="entry name" value="FN3_dom"/>
</dbReference>
<dbReference type="Proteomes" id="UP000761534">
    <property type="component" value="Unassembled WGS sequence"/>
</dbReference>
<dbReference type="InterPro" id="IPR013783">
    <property type="entry name" value="Ig-like_fold"/>
</dbReference>
<sequence length="125" mass="13787">MKVWDFLCGNGGDFNTNENQEGPKIGQSMVTHLLTSIIALLWLLHRATRLLKIPAPVLINILGIDIPDAPKVTIDNVTSTSVSLHWNPPERASSIVKYILQVDGRKGKIVLLHSLLVVDLTECLI</sequence>
<keyword evidence="1" id="KW-0812">Transmembrane</keyword>
<proteinExistence type="predicted"/>
<dbReference type="EMBL" id="SWFS01000430">
    <property type="protein sequence ID" value="KAA8904438.1"/>
    <property type="molecule type" value="Genomic_DNA"/>
</dbReference>
<feature type="transmembrane region" description="Helical" evidence="1">
    <location>
        <begin position="25"/>
        <end position="44"/>
    </location>
</feature>
<reference evidence="2" key="1">
    <citation type="journal article" date="2019" name="G3 (Bethesda)">
        <title>Genome Assemblies of Two Rare Opportunistic Yeast Pathogens: Diutina rugosa (syn. Candida rugosa) and Trichomonascus ciferrii (syn. Candida ciferrii).</title>
        <authorList>
            <person name="Mixao V."/>
            <person name="Saus E."/>
            <person name="Hansen A.P."/>
            <person name="Lass-Florl C."/>
            <person name="Gabaldon T."/>
        </authorList>
    </citation>
    <scope>NUCLEOTIDE SEQUENCE</scope>
    <source>
        <strain evidence="2">CBS 4856</strain>
    </source>
</reference>
<dbReference type="InterPro" id="IPR036116">
    <property type="entry name" value="FN3_sf"/>
</dbReference>
<keyword evidence="1" id="KW-0472">Membrane</keyword>
<dbReference type="OrthoDB" id="5572782at2759"/>
<comment type="caution">
    <text evidence="2">The sequence shown here is derived from an EMBL/GenBank/DDBJ whole genome shotgun (WGS) entry which is preliminary data.</text>
</comment>
<evidence type="ECO:0000313" key="3">
    <source>
        <dbReference type="Proteomes" id="UP000761534"/>
    </source>
</evidence>
<protein>
    <recommendedName>
        <fullName evidence="4">Fibronectin type-III domain-containing protein</fullName>
    </recommendedName>
</protein>
<dbReference type="CDD" id="cd00063">
    <property type="entry name" value="FN3"/>
    <property type="match status" value="1"/>
</dbReference>
<accession>A0A642USB8</accession>
<name>A0A642USB8_9ASCO</name>
<dbReference type="AlphaFoldDB" id="A0A642USB8"/>
<keyword evidence="1" id="KW-1133">Transmembrane helix</keyword>
<dbReference type="VEuPathDB" id="FungiDB:TRICI_005488"/>
<dbReference type="SUPFAM" id="SSF49265">
    <property type="entry name" value="Fibronectin type III"/>
    <property type="match status" value="1"/>
</dbReference>
<gene>
    <name evidence="2" type="ORF">TRICI_005488</name>
</gene>
<evidence type="ECO:0008006" key="4">
    <source>
        <dbReference type="Google" id="ProtNLM"/>
    </source>
</evidence>
<evidence type="ECO:0000256" key="1">
    <source>
        <dbReference type="SAM" id="Phobius"/>
    </source>
</evidence>
<dbReference type="Gene3D" id="2.60.40.10">
    <property type="entry name" value="Immunoglobulins"/>
    <property type="match status" value="1"/>
</dbReference>
<organism evidence="2 3">
    <name type="scientific">Trichomonascus ciferrii</name>
    <dbReference type="NCBI Taxonomy" id="44093"/>
    <lineage>
        <taxon>Eukaryota</taxon>
        <taxon>Fungi</taxon>
        <taxon>Dikarya</taxon>
        <taxon>Ascomycota</taxon>
        <taxon>Saccharomycotina</taxon>
        <taxon>Dipodascomycetes</taxon>
        <taxon>Dipodascales</taxon>
        <taxon>Trichomonascaceae</taxon>
        <taxon>Trichomonascus</taxon>
        <taxon>Trichomonascus ciferrii complex</taxon>
    </lineage>
</organism>
<evidence type="ECO:0000313" key="2">
    <source>
        <dbReference type="EMBL" id="KAA8904438.1"/>
    </source>
</evidence>